<feature type="region of interest" description="Disordered" evidence="1">
    <location>
        <begin position="1"/>
        <end position="26"/>
    </location>
</feature>
<name>W2IU92_PHYNI</name>
<dbReference type="Proteomes" id="UP000053864">
    <property type="component" value="Unassembled WGS sequence"/>
</dbReference>
<reference evidence="2" key="1">
    <citation type="submission" date="2013-11" db="EMBL/GenBank/DDBJ databases">
        <title>The Genome Sequence of Phytophthora parasitica CJ05E6.</title>
        <authorList>
            <consortium name="The Broad Institute Genomics Platform"/>
            <person name="Russ C."/>
            <person name="Tyler B."/>
            <person name="Panabieres F."/>
            <person name="Shan W."/>
            <person name="Tripathy S."/>
            <person name="Grunwald N."/>
            <person name="Machado M."/>
            <person name="Johnson C.S."/>
            <person name="Arredondo F."/>
            <person name="Hong C."/>
            <person name="Coffey M."/>
            <person name="Young S.K."/>
            <person name="Zeng Q."/>
            <person name="Gargeya S."/>
            <person name="Fitzgerald M."/>
            <person name="Abouelleil A."/>
            <person name="Alvarado L."/>
            <person name="Chapman S.B."/>
            <person name="Gainer-Dewar J."/>
            <person name="Goldberg J."/>
            <person name="Griggs A."/>
            <person name="Gujja S."/>
            <person name="Hansen M."/>
            <person name="Howarth C."/>
            <person name="Imamovic A."/>
            <person name="Ireland A."/>
            <person name="Larimer J."/>
            <person name="McCowan C."/>
            <person name="Murphy C."/>
            <person name="Pearson M."/>
            <person name="Poon T.W."/>
            <person name="Priest M."/>
            <person name="Roberts A."/>
            <person name="Saif S."/>
            <person name="Shea T."/>
            <person name="Sykes S."/>
            <person name="Wortman J."/>
            <person name="Nusbaum C."/>
            <person name="Birren B."/>
        </authorList>
    </citation>
    <scope>NUCLEOTIDE SEQUENCE [LARGE SCALE GENOMIC DNA]</scope>
    <source>
        <strain evidence="2">CJ05E6</strain>
    </source>
</reference>
<accession>W2IU92</accession>
<dbReference type="EMBL" id="KI673539">
    <property type="protein sequence ID" value="ETL37686.1"/>
    <property type="molecule type" value="Genomic_DNA"/>
</dbReference>
<organism evidence="2">
    <name type="scientific">Phytophthora nicotianae</name>
    <name type="common">Potato buckeye rot agent</name>
    <name type="synonym">Phytophthora parasitica</name>
    <dbReference type="NCBI Taxonomy" id="4792"/>
    <lineage>
        <taxon>Eukaryota</taxon>
        <taxon>Sar</taxon>
        <taxon>Stramenopiles</taxon>
        <taxon>Oomycota</taxon>
        <taxon>Peronosporomycetes</taxon>
        <taxon>Peronosporales</taxon>
        <taxon>Peronosporaceae</taxon>
        <taxon>Phytophthora</taxon>
    </lineage>
</organism>
<sequence length="51" mass="5868">MLLTDDVNRSVMHQGEFRNPPDGYRRTHTLAHTTLEHILEGSSQKFLSSED</sequence>
<gene>
    <name evidence="2" type="ORF">L916_10669</name>
</gene>
<evidence type="ECO:0000256" key="1">
    <source>
        <dbReference type="SAM" id="MobiDB-lite"/>
    </source>
</evidence>
<protein>
    <submittedName>
        <fullName evidence="2">Uncharacterized protein</fullName>
    </submittedName>
</protein>
<dbReference type="AlphaFoldDB" id="W2IU92"/>
<proteinExistence type="predicted"/>
<evidence type="ECO:0000313" key="2">
    <source>
        <dbReference type="EMBL" id="ETL37686.1"/>
    </source>
</evidence>